<gene>
    <name evidence="1" type="ORF">CHRIB12_LOCUS17569</name>
</gene>
<dbReference type="OrthoDB" id="10502544at2759"/>
<proteinExistence type="predicted"/>
<comment type="caution">
    <text evidence="1">The sequence shown here is derived from an EMBL/GenBank/DDBJ whole genome shotgun (WGS) entry which is preliminary data.</text>
</comment>
<dbReference type="VEuPathDB" id="FungiDB:RhiirFUN_008253"/>
<name>A0A915ZLJ0_9GLOM</name>
<evidence type="ECO:0000313" key="2">
    <source>
        <dbReference type="Proteomes" id="UP000684084"/>
    </source>
</evidence>
<dbReference type="AlphaFoldDB" id="A0A915ZLJ0"/>
<dbReference type="Proteomes" id="UP000684084">
    <property type="component" value="Unassembled WGS sequence"/>
</dbReference>
<sequence length="89" mass="10245">MTHFFVCLEASTGNYPARSLELWLTLGCQELYCERVPRNASFFFGAFKGLLDPICRSWVGLVKNYCYSHRGTCRDLRNERRTTVIISSA</sequence>
<evidence type="ECO:0000313" key="1">
    <source>
        <dbReference type="EMBL" id="CAB5381503.1"/>
    </source>
</evidence>
<protein>
    <submittedName>
        <fullName evidence="1">Uncharacterized protein</fullName>
    </submittedName>
</protein>
<organism evidence="1 2">
    <name type="scientific">Rhizophagus irregularis</name>
    <dbReference type="NCBI Taxonomy" id="588596"/>
    <lineage>
        <taxon>Eukaryota</taxon>
        <taxon>Fungi</taxon>
        <taxon>Fungi incertae sedis</taxon>
        <taxon>Mucoromycota</taxon>
        <taxon>Glomeromycotina</taxon>
        <taxon>Glomeromycetes</taxon>
        <taxon>Glomerales</taxon>
        <taxon>Glomeraceae</taxon>
        <taxon>Rhizophagus</taxon>
    </lineage>
</organism>
<reference evidence="1" key="1">
    <citation type="submission" date="2020-05" db="EMBL/GenBank/DDBJ databases">
        <authorList>
            <person name="Rincon C."/>
            <person name="Sanders R I."/>
            <person name="Robbins C."/>
            <person name="Chaturvedi A."/>
        </authorList>
    </citation>
    <scope>NUCLEOTIDE SEQUENCE</scope>
    <source>
        <strain evidence="1">CHB12</strain>
    </source>
</reference>
<accession>A0A915ZLJ0</accession>
<dbReference type="EMBL" id="CAGKOT010000044">
    <property type="protein sequence ID" value="CAB5381503.1"/>
    <property type="molecule type" value="Genomic_DNA"/>
</dbReference>